<accession>A0A4S1DWG4</accession>
<dbReference type="InterPro" id="IPR023296">
    <property type="entry name" value="Glyco_hydro_beta-prop_sf"/>
</dbReference>
<keyword evidence="7" id="KW-1185">Reference proteome</keyword>
<dbReference type="EMBL" id="SRSO01000019">
    <property type="protein sequence ID" value="TGV01848.1"/>
    <property type="molecule type" value="Genomic_DNA"/>
</dbReference>
<dbReference type="CDD" id="cd08992">
    <property type="entry name" value="GH117"/>
    <property type="match status" value="1"/>
</dbReference>
<keyword evidence="3 5" id="KW-0378">Hydrolase</keyword>
<evidence type="ECO:0000313" key="6">
    <source>
        <dbReference type="EMBL" id="TGV01848.1"/>
    </source>
</evidence>
<dbReference type="SUPFAM" id="SSF75005">
    <property type="entry name" value="Arabinanase/levansucrase/invertase"/>
    <property type="match status" value="1"/>
</dbReference>
<organism evidence="6 7">
    <name type="scientific">Flavivirga rizhaonensis</name>
    <dbReference type="NCBI Taxonomy" id="2559571"/>
    <lineage>
        <taxon>Bacteria</taxon>
        <taxon>Pseudomonadati</taxon>
        <taxon>Bacteroidota</taxon>
        <taxon>Flavobacteriia</taxon>
        <taxon>Flavobacteriales</taxon>
        <taxon>Flavobacteriaceae</taxon>
        <taxon>Flavivirga</taxon>
    </lineage>
</organism>
<dbReference type="InterPro" id="IPR050727">
    <property type="entry name" value="GH43_arabinanases"/>
</dbReference>
<dbReference type="GO" id="GO:0004553">
    <property type="term" value="F:hydrolase activity, hydrolyzing O-glycosyl compounds"/>
    <property type="evidence" value="ECO:0007669"/>
    <property type="project" value="InterPro"/>
</dbReference>
<sequence>MKLLTTFLIISVMLTSCDDNKKALKTNDEKTMEYSQEDYDFLAIGNPDKISAASKRALERGYHKNAEWFGEFRIHNLKGNVGYEKGVTRRDPSMVIQVDGLYYTYYSKSTGKTYGFGTGDPEKKVFPWDKTEIWYATSKDGWEWTEQGLAVTFGPKGSYDDRSVFTPEVLAHNGKYYLVYQSIQAPYLNRSFNTVGMSVADSPRGPWKRLEAPILEPAMDGEWLGEEDSRFKVKQQGSFDSQKVHDPTLFYYKGKFYLYYKGERMGERMTAGGREIRWGVAIADKPEGPYIKSEYNPITQSGHEICIWPYKGGMALVHSADGPEKRTIQYAPDGINFEVMSYIWDAPSAMGLVTTLDNDKHPTEALRWGLCHKTKFYPGESWLTGNDYLVRFSFSSNRDTKREFAKDKDK</sequence>
<keyword evidence="4 5" id="KW-0326">Glycosidase</keyword>
<dbReference type="InterPro" id="IPR006710">
    <property type="entry name" value="Glyco_hydro_43"/>
</dbReference>
<gene>
    <name evidence="6" type="ORF">EM932_13500</name>
</gene>
<dbReference type="OrthoDB" id="1016412at2"/>
<dbReference type="Gene3D" id="2.115.10.20">
    <property type="entry name" value="Glycosyl hydrolase domain, family 43"/>
    <property type="match status" value="1"/>
</dbReference>
<dbReference type="Pfam" id="PF04616">
    <property type="entry name" value="Glyco_hydro_43"/>
    <property type="match status" value="1"/>
</dbReference>
<reference evidence="6 7" key="1">
    <citation type="submission" date="2019-04" db="EMBL/GenBank/DDBJ databases">
        <authorList>
            <person name="Liu A."/>
        </authorList>
    </citation>
    <scope>NUCLEOTIDE SEQUENCE [LARGE SCALE GENOMIC DNA]</scope>
    <source>
        <strain evidence="6 7">RZ03</strain>
    </source>
</reference>
<dbReference type="AlphaFoldDB" id="A0A4S1DWG4"/>
<evidence type="ECO:0000256" key="1">
    <source>
        <dbReference type="ARBA" id="ARBA00004834"/>
    </source>
</evidence>
<evidence type="ECO:0000256" key="2">
    <source>
        <dbReference type="ARBA" id="ARBA00009865"/>
    </source>
</evidence>
<dbReference type="Proteomes" id="UP000307602">
    <property type="component" value="Unassembled WGS sequence"/>
</dbReference>
<comment type="similarity">
    <text evidence="2 5">Belongs to the glycosyl hydrolase 43 family.</text>
</comment>
<dbReference type="RefSeq" id="WP_135877720.1">
    <property type="nucleotide sequence ID" value="NZ_SRSO01000019.1"/>
</dbReference>
<dbReference type="PROSITE" id="PS51257">
    <property type="entry name" value="PROKAR_LIPOPROTEIN"/>
    <property type="match status" value="1"/>
</dbReference>
<name>A0A4S1DWG4_9FLAO</name>
<protein>
    <submittedName>
        <fullName evidence="6">Glycosyl hydrolase</fullName>
    </submittedName>
</protein>
<proteinExistence type="inferred from homology"/>
<evidence type="ECO:0000256" key="3">
    <source>
        <dbReference type="ARBA" id="ARBA00022801"/>
    </source>
</evidence>
<evidence type="ECO:0000256" key="4">
    <source>
        <dbReference type="ARBA" id="ARBA00023295"/>
    </source>
</evidence>
<comment type="pathway">
    <text evidence="1">Glycan metabolism; L-arabinan degradation.</text>
</comment>
<dbReference type="GO" id="GO:0005975">
    <property type="term" value="P:carbohydrate metabolic process"/>
    <property type="evidence" value="ECO:0007669"/>
    <property type="project" value="InterPro"/>
</dbReference>
<dbReference type="PANTHER" id="PTHR43301">
    <property type="entry name" value="ARABINAN ENDO-1,5-ALPHA-L-ARABINOSIDASE"/>
    <property type="match status" value="1"/>
</dbReference>
<dbReference type="PANTHER" id="PTHR43301:SF3">
    <property type="entry name" value="ARABINAN ENDO-1,5-ALPHA-L-ARABINOSIDASE A-RELATED"/>
    <property type="match status" value="1"/>
</dbReference>
<evidence type="ECO:0000313" key="7">
    <source>
        <dbReference type="Proteomes" id="UP000307602"/>
    </source>
</evidence>
<evidence type="ECO:0000256" key="5">
    <source>
        <dbReference type="RuleBase" id="RU361187"/>
    </source>
</evidence>
<comment type="caution">
    <text evidence="6">The sequence shown here is derived from an EMBL/GenBank/DDBJ whole genome shotgun (WGS) entry which is preliminary data.</text>
</comment>